<dbReference type="InterPro" id="IPR023000">
    <property type="entry name" value="Shikimate_kinase_CS"/>
</dbReference>
<dbReference type="InterPro" id="IPR031322">
    <property type="entry name" value="Shikimate/glucono_kinase"/>
</dbReference>
<dbReference type="Proteomes" id="UP000644875">
    <property type="component" value="Unassembled WGS sequence"/>
</dbReference>
<dbReference type="EC" id="2.7.1.71" evidence="3 11"/>
<keyword evidence="11" id="KW-0963">Cytoplasm</keyword>
<keyword evidence="4 11" id="KW-0028">Amino-acid biosynthesis</keyword>
<dbReference type="SUPFAM" id="SSF52540">
    <property type="entry name" value="P-loop containing nucleoside triphosphate hydrolases"/>
    <property type="match status" value="1"/>
</dbReference>
<dbReference type="RefSeq" id="WP_199567063.1">
    <property type="nucleotide sequence ID" value="NZ_JAENBP010000001.1"/>
</dbReference>
<keyword evidence="8 11" id="KW-0067">ATP-binding</keyword>
<comment type="catalytic activity">
    <reaction evidence="10 11">
        <text>shikimate + ATP = 3-phosphoshikimate + ADP + H(+)</text>
        <dbReference type="Rhea" id="RHEA:13121"/>
        <dbReference type="ChEBI" id="CHEBI:15378"/>
        <dbReference type="ChEBI" id="CHEBI:30616"/>
        <dbReference type="ChEBI" id="CHEBI:36208"/>
        <dbReference type="ChEBI" id="CHEBI:145989"/>
        <dbReference type="ChEBI" id="CHEBI:456216"/>
        <dbReference type="EC" id="2.7.1.71"/>
    </reaction>
</comment>
<dbReference type="PROSITE" id="PS01128">
    <property type="entry name" value="SHIKIMATE_KINASE"/>
    <property type="match status" value="1"/>
</dbReference>
<evidence type="ECO:0000313" key="13">
    <source>
        <dbReference type="Proteomes" id="UP000644875"/>
    </source>
</evidence>
<dbReference type="AlphaFoldDB" id="A0A934P8Y9"/>
<comment type="subcellular location">
    <subcellularLocation>
        <location evidence="11">Cytoplasm</location>
    </subcellularLocation>
</comment>
<protein>
    <recommendedName>
        <fullName evidence="3 11">Shikimate kinase</fullName>
        <shortName evidence="11">SK</shortName>
        <ecNumber evidence="3 11">2.7.1.71</ecNumber>
    </recommendedName>
</protein>
<evidence type="ECO:0000256" key="8">
    <source>
        <dbReference type="ARBA" id="ARBA00022840"/>
    </source>
</evidence>
<evidence type="ECO:0000256" key="6">
    <source>
        <dbReference type="ARBA" id="ARBA00022741"/>
    </source>
</evidence>
<keyword evidence="13" id="KW-1185">Reference proteome</keyword>
<accession>A0A934P8Y9</accession>
<feature type="binding site" evidence="11">
    <location>
        <begin position="10"/>
        <end position="15"/>
    </location>
    <ligand>
        <name>ATP</name>
        <dbReference type="ChEBI" id="CHEBI:30616"/>
    </ligand>
</feature>
<dbReference type="GO" id="GO:0008652">
    <property type="term" value="P:amino acid biosynthetic process"/>
    <property type="evidence" value="ECO:0007669"/>
    <property type="project" value="UniProtKB-KW"/>
</dbReference>
<evidence type="ECO:0000256" key="4">
    <source>
        <dbReference type="ARBA" id="ARBA00022605"/>
    </source>
</evidence>
<comment type="caution">
    <text evidence="12">The sequence shown here is derived from an EMBL/GenBank/DDBJ whole genome shotgun (WGS) entry which is preliminary data.</text>
</comment>
<feature type="binding site" evidence="11">
    <location>
        <position position="28"/>
    </location>
    <ligand>
        <name>substrate</name>
    </ligand>
</feature>
<keyword evidence="7 11" id="KW-0418">Kinase</keyword>
<organism evidence="12 13">
    <name type="scientific">Streptococcus zalophi</name>
    <dbReference type="NCBI Taxonomy" id="640031"/>
    <lineage>
        <taxon>Bacteria</taxon>
        <taxon>Bacillati</taxon>
        <taxon>Bacillota</taxon>
        <taxon>Bacilli</taxon>
        <taxon>Lactobacillales</taxon>
        <taxon>Streptococcaceae</taxon>
        <taxon>Streptococcus</taxon>
    </lineage>
</organism>
<comment type="similarity">
    <text evidence="2 11">Belongs to the shikimate kinase family.</text>
</comment>
<keyword evidence="6 11" id="KW-0547">Nucleotide-binding</keyword>
<dbReference type="GO" id="GO:0005829">
    <property type="term" value="C:cytosol"/>
    <property type="evidence" value="ECO:0007669"/>
    <property type="project" value="TreeGrafter"/>
</dbReference>
<dbReference type="GO" id="GO:0009423">
    <property type="term" value="P:chorismate biosynthetic process"/>
    <property type="evidence" value="ECO:0007669"/>
    <property type="project" value="UniProtKB-UniRule"/>
</dbReference>
<dbReference type="Gene3D" id="3.40.50.300">
    <property type="entry name" value="P-loop containing nucleotide triphosphate hydrolases"/>
    <property type="match status" value="1"/>
</dbReference>
<feature type="binding site" evidence="11">
    <location>
        <position position="131"/>
    </location>
    <ligand>
        <name>substrate</name>
    </ligand>
</feature>
<dbReference type="InterPro" id="IPR027417">
    <property type="entry name" value="P-loop_NTPase"/>
</dbReference>
<evidence type="ECO:0000256" key="7">
    <source>
        <dbReference type="ARBA" id="ARBA00022777"/>
    </source>
</evidence>
<feature type="binding site" evidence="11">
    <location>
        <position position="52"/>
    </location>
    <ligand>
        <name>substrate</name>
    </ligand>
</feature>
<dbReference type="EMBL" id="JAENBP010000001">
    <property type="protein sequence ID" value="MBJ8349132.1"/>
    <property type="molecule type" value="Genomic_DNA"/>
</dbReference>
<gene>
    <name evidence="11" type="primary">aroK</name>
    <name evidence="12" type="ORF">JHK64_00620</name>
</gene>
<evidence type="ECO:0000256" key="11">
    <source>
        <dbReference type="HAMAP-Rule" id="MF_00109"/>
    </source>
</evidence>
<name>A0A934P8Y9_9STRE</name>
<comment type="cofactor">
    <cofactor evidence="11">
        <name>Mg(2+)</name>
        <dbReference type="ChEBI" id="CHEBI:18420"/>
    </cofactor>
    <text evidence="11">Binds 1 Mg(2+) ion per subunit.</text>
</comment>
<dbReference type="GO" id="GO:0000287">
    <property type="term" value="F:magnesium ion binding"/>
    <property type="evidence" value="ECO:0007669"/>
    <property type="project" value="UniProtKB-UniRule"/>
</dbReference>
<feature type="binding site" evidence="11">
    <location>
        <position position="14"/>
    </location>
    <ligand>
        <name>Mg(2+)</name>
        <dbReference type="ChEBI" id="CHEBI:18420"/>
    </ligand>
</feature>
<keyword evidence="5 11" id="KW-0808">Transferase</keyword>
<evidence type="ECO:0000256" key="1">
    <source>
        <dbReference type="ARBA" id="ARBA00004842"/>
    </source>
</evidence>
<comment type="subunit">
    <text evidence="11">Monomer.</text>
</comment>
<dbReference type="Pfam" id="PF01202">
    <property type="entry name" value="SKI"/>
    <property type="match status" value="1"/>
</dbReference>
<evidence type="ECO:0000256" key="3">
    <source>
        <dbReference type="ARBA" id="ARBA00012154"/>
    </source>
</evidence>
<dbReference type="InterPro" id="IPR000623">
    <property type="entry name" value="Shikimate_kinase/TSH1"/>
</dbReference>
<proteinExistence type="inferred from homology"/>
<keyword evidence="11" id="KW-0479">Metal-binding</keyword>
<comment type="function">
    <text evidence="11">Catalyzes the specific phosphorylation of the 3-hydroxyl group of shikimic acid using ATP as a cosubstrate.</text>
</comment>
<evidence type="ECO:0000256" key="10">
    <source>
        <dbReference type="ARBA" id="ARBA00048567"/>
    </source>
</evidence>
<dbReference type="GO" id="GO:0005524">
    <property type="term" value="F:ATP binding"/>
    <property type="evidence" value="ECO:0007669"/>
    <property type="project" value="UniProtKB-UniRule"/>
</dbReference>
<dbReference type="GO" id="GO:0004765">
    <property type="term" value="F:shikimate kinase activity"/>
    <property type="evidence" value="ECO:0007669"/>
    <property type="project" value="UniProtKB-UniRule"/>
</dbReference>
<feature type="binding site" evidence="11">
    <location>
        <position position="148"/>
    </location>
    <ligand>
        <name>ATP</name>
        <dbReference type="ChEBI" id="CHEBI:30616"/>
    </ligand>
</feature>
<dbReference type="CDD" id="cd00464">
    <property type="entry name" value="SK"/>
    <property type="match status" value="1"/>
</dbReference>
<dbReference type="GO" id="GO:0009073">
    <property type="term" value="P:aromatic amino acid family biosynthetic process"/>
    <property type="evidence" value="ECO:0007669"/>
    <property type="project" value="UniProtKB-KW"/>
</dbReference>
<dbReference type="HAMAP" id="MF_00109">
    <property type="entry name" value="Shikimate_kinase"/>
    <property type="match status" value="1"/>
</dbReference>
<evidence type="ECO:0000313" key="12">
    <source>
        <dbReference type="EMBL" id="MBJ8349132.1"/>
    </source>
</evidence>
<feature type="binding site" evidence="11">
    <location>
        <position position="113"/>
    </location>
    <ligand>
        <name>ATP</name>
        <dbReference type="ChEBI" id="CHEBI:30616"/>
    </ligand>
</feature>
<reference evidence="12 13" key="1">
    <citation type="journal article" date="2021" name="Int. J. Syst. Evol. Microbiol.">
        <title>Streptococcus vicugnae sp. nov., isolated from faeces of alpacas (Vicugna pacos) and cattle (Bos taurus), Streptococcus zalophi sp. nov., and Streptococcus pacificus sp. nov., isolated from respiratory tract of California sea lions (Zalophus californianus).</title>
        <authorList>
            <person name="Volokhov D.V."/>
            <person name="Zagorodnyaya T.A."/>
            <person name="Shen Z."/>
            <person name="Blom J."/>
            <person name="Furtak V.A."/>
            <person name="Eisenberg T."/>
            <person name="Fan P."/>
            <person name="Jeong K.C."/>
            <person name="Gao Y."/>
            <person name="Zhang S."/>
            <person name="Amselle M."/>
        </authorList>
    </citation>
    <scope>NUCLEOTIDE SEQUENCE [LARGE SCALE GENOMIC DNA]</scope>
    <source>
        <strain evidence="13">CSL7508-lung</strain>
    </source>
</reference>
<keyword evidence="11" id="KW-0460">Magnesium</keyword>
<keyword evidence="9 11" id="KW-0057">Aromatic amino acid biosynthesis</keyword>
<feature type="binding site" evidence="11">
    <location>
        <position position="73"/>
    </location>
    <ligand>
        <name>substrate</name>
    </ligand>
</feature>
<dbReference type="PRINTS" id="PR01100">
    <property type="entry name" value="SHIKIMTKNASE"/>
</dbReference>
<evidence type="ECO:0000256" key="5">
    <source>
        <dbReference type="ARBA" id="ARBA00022679"/>
    </source>
</evidence>
<sequence length="160" mass="18600">MAKFLIGFMGSGKTTLAKAWSKDAIDMDDYLEQKYGRPICDYFDQGEEDLFRQRESEILQELVATDQIIATGGGIVEKAINRELLKEAEAVIFLRLDFEPLYERLKQDRKTNRPLFLSLKKEDLYHLFLKRQALYEEVATTIIEVADRTPSELIKDFLNQ</sequence>
<evidence type="ECO:0000256" key="2">
    <source>
        <dbReference type="ARBA" id="ARBA00006997"/>
    </source>
</evidence>
<dbReference type="PANTHER" id="PTHR21087">
    <property type="entry name" value="SHIKIMATE KINASE"/>
    <property type="match status" value="1"/>
</dbReference>
<evidence type="ECO:0000256" key="9">
    <source>
        <dbReference type="ARBA" id="ARBA00023141"/>
    </source>
</evidence>
<comment type="pathway">
    <text evidence="1 11">Metabolic intermediate biosynthesis; chorismate biosynthesis; chorismate from D-erythrose 4-phosphate and phosphoenolpyruvate: step 5/7.</text>
</comment>
<dbReference type="PANTHER" id="PTHR21087:SF16">
    <property type="entry name" value="SHIKIMATE KINASE 1, CHLOROPLASTIC"/>
    <property type="match status" value="1"/>
</dbReference>